<keyword evidence="1" id="KW-1185">Reference proteome</keyword>
<sequence length="94" mass="11135">MNYVPRFSHKNYNKYPLRQSFGVINQKQPSVVILPEYYHKNIELPQKSLLEETKQLLAVEKESLNNVLSMFKDVLLCDGKGWCTDKWYVDKKII</sequence>
<reference evidence="2" key="1">
    <citation type="submission" date="2017-02" db="UniProtKB">
        <authorList>
            <consortium name="WormBaseParasite"/>
        </authorList>
    </citation>
    <scope>IDENTIFICATION</scope>
</reference>
<proteinExistence type="predicted"/>
<accession>A0A0N4Z4T9</accession>
<name>A0A0N4Z4T9_PARTI</name>
<organism evidence="1 2">
    <name type="scientific">Parastrongyloides trichosuri</name>
    <name type="common">Possum-specific nematode worm</name>
    <dbReference type="NCBI Taxonomy" id="131310"/>
    <lineage>
        <taxon>Eukaryota</taxon>
        <taxon>Metazoa</taxon>
        <taxon>Ecdysozoa</taxon>
        <taxon>Nematoda</taxon>
        <taxon>Chromadorea</taxon>
        <taxon>Rhabditida</taxon>
        <taxon>Tylenchina</taxon>
        <taxon>Panagrolaimomorpha</taxon>
        <taxon>Strongyloidoidea</taxon>
        <taxon>Strongyloididae</taxon>
        <taxon>Parastrongyloides</taxon>
    </lineage>
</organism>
<evidence type="ECO:0000313" key="2">
    <source>
        <dbReference type="WBParaSite" id="PTRK_0000200600.1"/>
    </source>
</evidence>
<dbReference type="Proteomes" id="UP000038045">
    <property type="component" value="Unplaced"/>
</dbReference>
<evidence type="ECO:0000313" key="1">
    <source>
        <dbReference type="Proteomes" id="UP000038045"/>
    </source>
</evidence>
<dbReference type="AlphaFoldDB" id="A0A0N4Z4T9"/>
<protein>
    <submittedName>
        <fullName evidence="2">Uncharacterized protein</fullName>
    </submittedName>
</protein>
<dbReference type="WBParaSite" id="PTRK_0000200600.1">
    <property type="protein sequence ID" value="PTRK_0000200600.1"/>
    <property type="gene ID" value="PTRK_0000200600"/>
</dbReference>